<evidence type="ECO:0000256" key="6">
    <source>
        <dbReference type="RuleBase" id="RU362125"/>
    </source>
</evidence>
<dbReference type="InterPro" id="IPR037069">
    <property type="entry name" value="AcylCoA_DH/ox_N_sf"/>
</dbReference>
<protein>
    <submittedName>
        <fullName evidence="10">Pimeloyl-CoA dehydrogenase small subunit</fullName>
    </submittedName>
</protein>
<evidence type="ECO:0000256" key="3">
    <source>
        <dbReference type="ARBA" id="ARBA00022630"/>
    </source>
</evidence>
<comment type="caution">
    <text evidence="10">The sequence shown here is derived from an EMBL/GenBank/DDBJ whole genome shotgun (WGS) entry which is preliminary data.</text>
</comment>
<accession>A0A231UZY1</accession>
<feature type="domain" description="Acyl-CoA oxidase/dehydrogenase middle" evidence="8">
    <location>
        <begin position="122"/>
        <end position="214"/>
    </location>
</feature>
<dbReference type="Gene3D" id="2.40.110.10">
    <property type="entry name" value="Butyryl-CoA Dehydrogenase, subunit A, domain 2"/>
    <property type="match status" value="1"/>
</dbReference>
<evidence type="ECO:0000313" key="11">
    <source>
        <dbReference type="Proteomes" id="UP000215405"/>
    </source>
</evidence>
<organism evidence="10 11">
    <name type="scientific">Notoacmeibacter marinus</name>
    <dbReference type="NCBI Taxonomy" id="1876515"/>
    <lineage>
        <taxon>Bacteria</taxon>
        <taxon>Pseudomonadati</taxon>
        <taxon>Pseudomonadota</taxon>
        <taxon>Alphaproteobacteria</taxon>
        <taxon>Hyphomicrobiales</taxon>
        <taxon>Notoacmeibacteraceae</taxon>
        <taxon>Notoacmeibacter</taxon>
    </lineage>
</organism>
<proteinExistence type="inferred from homology"/>
<dbReference type="InterPro" id="IPR009075">
    <property type="entry name" value="AcylCo_DH/oxidase_C"/>
</dbReference>
<dbReference type="Proteomes" id="UP000215405">
    <property type="component" value="Unassembled WGS sequence"/>
</dbReference>
<dbReference type="CDD" id="cd00567">
    <property type="entry name" value="ACAD"/>
    <property type="match status" value="1"/>
</dbReference>
<evidence type="ECO:0000256" key="5">
    <source>
        <dbReference type="ARBA" id="ARBA00023002"/>
    </source>
</evidence>
<dbReference type="RefSeq" id="WP_094075494.1">
    <property type="nucleotide sequence ID" value="NZ_NBYO01000001.1"/>
</dbReference>
<dbReference type="GO" id="GO:0003995">
    <property type="term" value="F:acyl-CoA dehydrogenase activity"/>
    <property type="evidence" value="ECO:0007669"/>
    <property type="project" value="TreeGrafter"/>
</dbReference>
<dbReference type="SUPFAM" id="SSF56645">
    <property type="entry name" value="Acyl-CoA dehydrogenase NM domain-like"/>
    <property type="match status" value="1"/>
</dbReference>
<dbReference type="InterPro" id="IPR036250">
    <property type="entry name" value="AcylCo_DH-like_C"/>
</dbReference>
<keyword evidence="5 6" id="KW-0560">Oxidoreductase</keyword>
<feature type="domain" description="Acyl-CoA dehydrogenase/oxidase C-terminal" evidence="7">
    <location>
        <begin position="228"/>
        <end position="375"/>
    </location>
</feature>
<dbReference type="Pfam" id="PF02770">
    <property type="entry name" value="Acyl-CoA_dh_M"/>
    <property type="match status" value="1"/>
</dbReference>
<feature type="domain" description="Acyl-CoA dehydrogenase/oxidase N-terminal" evidence="9">
    <location>
        <begin position="6"/>
        <end position="118"/>
    </location>
</feature>
<dbReference type="Gene3D" id="1.20.140.10">
    <property type="entry name" value="Butyryl-CoA Dehydrogenase, subunit A, domain 3"/>
    <property type="match status" value="1"/>
</dbReference>
<name>A0A231UZY1_9HYPH</name>
<dbReference type="InterPro" id="IPR013786">
    <property type="entry name" value="AcylCoA_DH/ox_N"/>
</dbReference>
<dbReference type="SUPFAM" id="SSF47203">
    <property type="entry name" value="Acyl-CoA dehydrogenase C-terminal domain-like"/>
    <property type="match status" value="1"/>
</dbReference>
<comment type="cofactor">
    <cofactor evidence="1 6">
        <name>FAD</name>
        <dbReference type="ChEBI" id="CHEBI:57692"/>
    </cofactor>
</comment>
<evidence type="ECO:0000313" key="10">
    <source>
        <dbReference type="EMBL" id="OXT01523.1"/>
    </source>
</evidence>
<dbReference type="GO" id="GO:0050660">
    <property type="term" value="F:flavin adenine dinucleotide binding"/>
    <property type="evidence" value="ECO:0007669"/>
    <property type="project" value="InterPro"/>
</dbReference>
<gene>
    <name evidence="10" type="ORF">B7H23_00650</name>
</gene>
<dbReference type="Pfam" id="PF02771">
    <property type="entry name" value="Acyl-CoA_dh_N"/>
    <property type="match status" value="1"/>
</dbReference>
<dbReference type="InterPro" id="IPR009100">
    <property type="entry name" value="AcylCoA_DH/oxidase_NM_dom_sf"/>
</dbReference>
<keyword evidence="3 6" id="KW-0285">Flavoprotein</keyword>
<dbReference type="InterPro" id="IPR046373">
    <property type="entry name" value="Acyl-CoA_Oxase/DH_mid-dom_sf"/>
</dbReference>
<reference evidence="11" key="1">
    <citation type="journal article" date="2017" name="Int. J. Syst. Evol. Microbiol.">
        <title>Notoacmeibacter marinus gen. nov., sp. nov., isolated from the gut of a limpet and proposal of Notoacmeibacteraceae fam. nov. in the order Rhizobiales of the class Alphaproteobacteria.</title>
        <authorList>
            <person name="Huang Z."/>
            <person name="Guo F."/>
            <person name="Lai Q."/>
        </authorList>
    </citation>
    <scope>NUCLEOTIDE SEQUENCE [LARGE SCALE GENOMIC DNA]</scope>
    <source>
        <strain evidence="11">XMTR2A4</strain>
    </source>
</reference>
<keyword evidence="11" id="KW-1185">Reference proteome</keyword>
<dbReference type="EMBL" id="NBYO01000001">
    <property type="protein sequence ID" value="OXT01523.1"/>
    <property type="molecule type" value="Genomic_DNA"/>
</dbReference>
<evidence type="ECO:0000259" key="9">
    <source>
        <dbReference type="Pfam" id="PF02771"/>
    </source>
</evidence>
<evidence type="ECO:0000259" key="7">
    <source>
        <dbReference type="Pfam" id="PF00441"/>
    </source>
</evidence>
<dbReference type="AlphaFoldDB" id="A0A231UZY1"/>
<evidence type="ECO:0000256" key="2">
    <source>
        <dbReference type="ARBA" id="ARBA00009347"/>
    </source>
</evidence>
<evidence type="ECO:0000256" key="4">
    <source>
        <dbReference type="ARBA" id="ARBA00022827"/>
    </source>
</evidence>
<comment type="similarity">
    <text evidence="2 6">Belongs to the acyl-CoA dehydrogenase family.</text>
</comment>
<dbReference type="Gene3D" id="1.10.540.10">
    <property type="entry name" value="Acyl-CoA dehydrogenase/oxidase, N-terminal domain"/>
    <property type="match status" value="1"/>
</dbReference>
<dbReference type="PANTHER" id="PTHR43884:SF20">
    <property type="entry name" value="ACYL-COA DEHYDROGENASE FADE28"/>
    <property type="match status" value="1"/>
</dbReference>
<dbReference type="PANTHER" id="PTHR43884">
    <property type="entry name" value="ACYL-COA DEHYDROGENASE"/>
    <property type="match status" value="1"/>
</dbReference>
<sequence length="382" mass="41189">MDFDLTEEQSMLKDSLDRLLSDNYGFEDREKIRKAEPGWSRDVWAQLAELGLLMLPFAEEDGGFGGGPEDVMLAMESLGGALSLEPFLATVVLAGGALREAGSDEQRGELVPQIVGGELVMALAHGERGARYTLSHVETTAKKDGDSYVLNGEKSIVLHGADAHKLIVSARTSDDAADEDGISLFLVDADADGISRRGYRLQDDRPAAEITLSDVRVPDSARLGAEGQGYGVLAKVHDQAIAALAAEAVGLLTRILATTTQYLKDRKQFGVPIAKFQVLQHDSVDIFVALEQIRSIAMYATSEADNEDAEIRSRAASAAKVMLGQDGRKAAETAIQLHGGVGVTMEYAISHYFKRMTVNDMLFGNADHHLKRIAETGSLLES</sequence>
<evidence type="ECO:0000259" key="8">
    <source>
        <dbReference type="Pfam" id="PF02770"/>
    </source>
</evidence>
<dbReference type="InterPro" id="IPR006091">
    <property type="entry name" value="Acyl-CoA_Oxase/DH_mid-dom"/>
</dbReference>
<dbReference type="Pfam" id="PF00441">
    <property type="entry name" value="Acyl-CoA_dh_1"/>
    <property type="match status" value="1"/>
</dbReference>
<evidence type="ECO:0000256" key="1">
    <source>
        <dbReference type="ARBA" id="ARBA00001974"/>
    </source>
</evidence>
<keyword evidence="4 6" id="KW-0274">FAD</keyword>